<evidence type="ECO:0000256" key="3">
    <source>
        <dbReference type="ARBA" id="ARBA00022679"/>
    </source>
</evidence>
<evidence type="ECO:0000256" key="8">
    <source>
        <dbReference type="ARBA" id="ARBA00023125"/>
    </source>
</evidence>
<proteinExistence type="predicted"/>
<dbReference type="PROSITE" id="PS00041">
    <property type="entry name" value="HTH_ARAC_FAMILY_1"/>
    <property type="match status" value="1"/>
</dbReference>
<dbReference type="InterPro" id="IPR004026">
    <property type="entry name" value="Ada_DNA_repair_Zn-bd"/>
</dbReference>
<dbReference type="PIRSF" id="PIRSF000408">
    <property type="entry name" value="Alkyltransferas_AdaA"/>
    <property type="match status" value="1"/>
</dbReference>
<dbReference type="InterPro" id="IPR035451">
    <property type="entry name" value="Ada-like_dom_sf"/>
</dbReference>
<accession>A0A1E5LHV7</accession>
<dbReference type="SMART" id="SM00342">
    <property type="entry name" value="HTH_ARAC"/>
    <property type="match status" value="1"/>
</dbReference>
<dbReference type="GO" id="GO:0003700">
    <property type="term" value="F:DNA-binding transcription factor activity"/>
    <property type="evidence" value="ECO:0007669"/>
    <property type="project" value="InterPro"/>
</dbReference>
<keyword evidence="2" id="KW-0489">Methyltransferase</keyword>
<dbReference type="PANTHER" id="PTHR43280">
    <property type="entry name" value="ARAC-FAMILY TRANSCRIPTIONAL REGULATOR"/>
    <property type="match status" value="1"/>
</dbReference>
<feature type="domain" description="HTH araC/xylS-type" evidence="12">
    <location>
        <begin position="94"/>
        <end position="192"/>
    </location>
</feature>
<dbReference type="PANTHER" id="PTHR43280:SF28">
    <property type="entry name" value="HTH-TYPE TRANSCRIPTIONAL ACTIVATOR RHAS"/>
    <property type="match status" value="1"/>
</dbReference>
<evidence type="ECO:0000256" key="5">
    <source>
        <dbReference type="ARBA" id="ARBA00022763"/>
    </source>
</evidence>
<dbReference type="FunFam" id="3.40.10.10:FF:000001">
    <property type="entry name" value="DNA-3-methyladenine glycosylase 2"/>
    <property type="match status" value="1"/>
</dbReference>
<evidence type="ECO:0000313" key="14">
    <source>
        <dbReference type="Proteomes" id="UP000095209"/>
    </source>
</evidence>
<evidence type="ECO:0000256" key="9">
    <source>
        <dbReference type="ARBA" id="ARBA00023159"/>
    </source>
</evidence>
<evidence type="ECO:0000256" key="6">
    <source>
        <dbReference type="ARBA" id="ARBA00022833"/>
    </source>
</evidence>
<protein>
    <submittedName>
        <fullName evidence="13">AraC family transcriptional regulator</fullName>
    </submittedName>
</protein>
<evidence type="ECO:0000313" key="13">
    <source>
        <dbReference type="EMBL" id="OEH93655.1"/>
    </source>
</evidence>
<dbReference type="GO" id="GO:0043565">
    <property type="term" value="F:sequence-specific DNA binding"/>
    <property type="evidence" value="ECO:0007669"/>
    <property type="project" value="InterPro"/>
</dbReference>
<dbReference type="InterPro" id="IPR018060">
    <property type="entry name" value="HTH_AraC"/>
</dbReference>
<reference evidence="13 14" key="1">
    <citation type="submission" date="2016-08" db="EMBL/GenBank/DDBJ databases">
        <title>Genome of Bacillus solimangrovi GH2-4.</title>
        <authorList>
            <person name="Lim S."/>
            <person name="Kim B.-C."/>
        </authorList>
    </citation>
    <scope>NUCLEOTIDE SEQUENCE [LARGE SCALE GENOMIC DNA]</scope>
    <source>
        <strain evidence="13 14">GH2-4</strain>
    </source>
</reference>
<dbReference type="SUPFAM" id="SSF57884">
    <property type="entry name" value="Ada DNA repair protein, N-terminal domain (N-Ada 10)"/>
    <property type="match status" value="1"/>
</dbReference>
<keyword evidence="5" id="KW-0227">DNA damage</keyword>
<dbReference type="STRING" id="1305675.BFG57_00810"/>
<comment type="caution">
    <text evidence="13">The sequence shown here is derived from an EMBL/GenBank/DDBJ whole genome shotgun (WGS) entry which is preliminary data.</text>
</comment>
<dbReference type="AlphaFoldDB" id="A0A1E5LHV7"/>
<dbReference type="GO" id="GO:0008270">
    <property type="term" value="F:zinc ion binding"/>
    <property type="evidence" value="ECO:0007669"/>
    <property type="project" value="InterPro"/>
</dbReference>
<dbReference type="Proteomes" id="UP000095209">
    <property type="component" value="Unassembled WGS sequence"/>
</dbReference>
<dbReference type="EMBL" id="MJEH01000011">
    <property type="protein sequence ID" value="OEH93655.1"/>
    <property type="molecule type" value="Genomic_DNA"/>
</dbReference>
<dbReference type="SUPFAM" id="SSF46689">
    <property type="entry name" value="Homeodomain-like"/>
    <property type="match status" value="2"/>
</dbReference>
<dbReference type="InterPro" id="IPR018062">
    <property type="entry name" value="HTH_AraC-typ_CS"/>
</dbReference>
<dbReference type="Pfam" id="PF12833">
    <property type="entry name" value="HTH_18"/>
    <property type="match status" value="1"/>
</dbReference>
<dbReference type="InterPro" id="IPR020449">
    <property type="entry name" value="Tscrpt_reg_AraC-type_HTH"/>
</dbReference>
<name>A0A1E5LHV7_9BACI</name>
<comment type="cofactor">
    <cofactor evidence="1">
        <name>Zn(2+)</name>
        <dbReference type="ChEBI" id="CHEBI:29105"/>
    </cofactor>
</comment>
<keyword evidence="3" id="KW-0808">Transferase</keyword>
<keyword evidence="14" id="KW-1185">Reference proteome</keyword>
<dbReference type="PROSITE" id="PS01124">
    <property type="entry name" value="HTH_ARAC_FAMILY_2"/>
    <property type="match status" value="1"/>
</dbReference>
<dbReference type="GO" id="GO:0032259">
    <property type="term" value="P:methylation"/>
    <property type="evidence" value="ECO:0007669"/>
    <property type="project" value="UniProtKB-KW"/>
</dbReference>
<dbReference type="InterPro" id="IPR009057">
    <property type="entry name" value="Homeodomain-like_sf"/>
</dbReference>
<evidence type="ECO:0000256" key="10">
    <source>
        <dbReference type="ARBA" id="ARBA00023163"/>
    </source>
</evidence>
<evidence type="ECO:0000256" key="11">
    <source>
        <dbReference type="ARBA" id="ARBA00023204"/>
    </source>
</evidence>
<organism evidence="13 14">
    <name type="scientific">Bacillus solimangrovi</name>
    <dbReference type="NCBI Taxonomy" id="1305675"/>
    <lineage>
        <taxon>Bacteria</taxon>
        <taxon>Bacillati</taxon>
        <taxon>Bacillota</taxon>
        <taxon>Bacilli</taxon>
        <taxon>Bacillales</taxon>
        <taxon>Bacillaceae</taxon>
        <taxon>Bacillus</taxon>
    </lineage>
</organism>
<keyword evidence="7" id="KW-0805">Transcription regulation</keyword>
<evidence type="ECO:0000259" key="12">
    <source>
        <dbReference type="PROSITE" id="PS01124"/>
    </source>
</evidence>
<gene>
    <name evidence="13" type="ORF">BFG57_00810</name>
</gene>
<dbReference type="Pfam" id="PF02805">
    <property type="entry name" value="Ada_Zn_binding"/>
    <property type="match status" value="1"/>
</dbReference>
<sequence>MIIQRQKALEPIDCSLTEERWQAIVCNDASYDHNFYYGVKTTGIFCRPSCKSKEPKRQNVRIFSSAEMALSEAFRPCKRCKPNALRMPDEDWVVRITEYIDKHYVESLTLDLLADIHHGSPYHLQRTFKRIKGVSPMTYIQNVRISKAMELLTITELSIIEVSMEVGISSPTHFTTLFKKITGKTPTEYRKSNKKPN</sequence>
<dbReference type="RefSeq" id="WP_069716558.1">
    <property type="nucleotide sequence ID" value="NZ_MJEH01000011.1"/>
</dbReference>
<dbReference type="PRINTS" id="PR00032">
    <property type="entry name" value="HTHARAC"/>
</dbReference>
<dbReference type="Gene3D" id="3.40.10.10">
    <property type="entry name" value="DNA Methylphosphotriester Repair Domain"/>
    <property type="match status" value="1"/>
</dbReference>
<evidence type="ECO:0000256" key="2">
    <source>
        <dbReference type="ARBA" id="ARBA00022603"/>
    </source>
</evidence>
<dbReference type="GO" id="GO:0008168">
    <property type="term" value="F:methyltransferase activity"/>
    <property type="evidence" value="ECO:0007669"/>
    <property type="project" value="UniProtKB-KW"/>
</dbReference>
<keyword evidence="11" id="KW-0234">DNA repair</keyword>
<keyword evidence="10" id="KW-0804">Transcription</keyword>
<evidence type="ECO:0000256" key="1">
    <source>
        <dbReference type="ARBA" id="ARBA00001947"/>
    </source>
</evidence>
<dbReference type="OrthoDB" id="9802228at2"/>
<keyword evidence="6" id="KW-0862">Zinc</keyword>
<evidence type="ECO:0000256" key="7">
    <source>
        <dbReference type="ARBA" id="ARBA00023015"/>
    </source>
</evidence>
<keyword evidence="9" id="KW-0010">Activator</keyword>
<evidence type="ECO:0000256" key="4">
    <source>
        <dbReference type="ARBA" id="ARBA00022723"/>
    </source>
</evidence>
<dbReference type="Gene3D" id="1.10.10.60">
    <property type="entry name" value="Homeodomain-like"/>
    <property type="match status" value="2"/>
</dbReference>
<dbReference type="InterPro" id="IPR016220">
    <property type="entry name" value="Me-P-triester_DNA_alkyl-Trfase"/>
</dbReference>
<keyword evidence="4" id="KW-0479">Metal-binding</keyword>
<dbReference type="GO" id="GO:0006307">
    <property type="term" value="P:DNA alkylation repair"/>
    <property type="evidence" value="ECO:0007669"/>
    <property type="project" value="UniProtKB-ARBA"/>
</dbReference>
<keyword evidence="8" id="KW-0238">DNA-binding</keyword>